<dbReference type="RefSeq" id="XP_013246321.1">
    <property type="nucleotide sequence ID" value="XM_013390867.1"/>
</dbReference>
<comment type="caution">
    <text evidence="8">The sequence shown here is derived from an EMBL/GenBank/DDBJ whole genome shotgun (WGS) entry which is preliminary data.</text>
</comment>
<proteinExistence type="predicted"/>
<dbReference type="PANTHER" id="PTHR22855">
    <property type="entry name" value="ACETYL, PROPIONYL, PYRUVATE, AND GLUTACONYL CARBOXYLASE-RELATED"/>
    <property type="match status" value="1"/>
</dbReference>
<gene>
    <name evidence="8" type="ORF">K437DRAFT_260683</name>
</gene>
<dbReference type="Pfam" id="PF01039">
    <property type="entry name" value="Carboxyl_trans"/>
    <property type="match status" value="1"/>
</dbReference>
<dbReference type="OMA" id="QGGIIKH"/>
<feature type="domain" description="CoA carboxyltransferase N-terminal" evidence="6">
    <location>
        <begin position="46"/>
        <end position="304"/>
    </location>
</feature>
<evidence type="ECO:0000256" key="4">
    <source>
        <dbReference type="ARBA" id="ARBA00031404"/>
    </source>
</evidence>
<dbReference type="AlphaFoldDB" id="A0A066WHK9"/>
<dbReference type="PROSITE" id="PS50989">
    <property type="entry name" value="COA_CT_CTER"/>
    <property type="match status" value="1"/>
</dbReference>
<sequence>MAPAWTMPTARMTTLQQAEAGLHARHPALAYPPINLPLIPPSDEMKEIREGNLSLIHDWRERIAAQMSQGPSSAQALHFRRGMLLTRDRIALLLDQDSPWLELCAFAGYDQEDSTPCASTVAGIGLVNGVLCMISSGIPTLQGGSINEMAVLKGERIAQIAAENRLPGIGLVQSAGANLTQQFRVFHKGGGSFRSLAERSQAGIPTCSVVFGSSTAGGAYQPGMSDYVIMVKQQAQVFLGGPPLVKMATGEVSTAEDLGGAEMHSRKSGVSDWLADDEFQALVKAREWVASLNWRHSMTNTDALYSKIGRELAPVHRMDSLLDVAQANIKKPWDVTQLIARIADGSRFSAFKPLYGTNTVCGWAYIAGFPVGIIGNNSVLFPSDSDKCTQFIRLCNTRNVPIVWLHNCSGFIVGRQYEESGIIKTGSLMINAVSNSRVPHLSIICGSSYGAANYAMCGRSYGPRFLFSWPQARCSVMGAEALSGVLDIVGREAAARRGKMIDEEKQQSIMAMFKMDVESQSDSYYTSSRMLDDGIIDARKDIEAHPRDTRDVLAFCLEVVNQEKIQGNPGFAGVSRM</sequence>
<reference evidence="8 9" key="1">
    <citation type="submission" date="2014-05" db="EMBL/GenBank/DDBJ databases">
        <title>Draft genome sequence of a rare smut relative, Tilletiaria anomala UBC 951.</title>
        <authorList>
            <consortium name="DOE Joint Genome Institute"/>
            <person name="Toome M."/>
            <person name="Kuo A."/>
            <person name="Henrissat B."/>
            <person name="Lipzen A."/>
            <person name="Tritt A."/>
            <person name="Yoshinaga Y."/>
            <person name="Zane M."/>
            <person name="Barry K."/>
            <person name="Grigoriev I.V."/>
            <person name="Spatafora J.W."/>
            <person name="Aimea M.C."/>
        </authorList>
    </citation>
    <scope>NUCLEOTIDE SEQUENCE [LARGE SCALE GENOMIC DNA]</scope>
    <source>
        <strain evidence="8 9">UBC 951</strain>
    </source>
</reference>
<dbReference type="InterPro" id="IPR045190">
    <property type="entry name" value="MCCB/AccD1-like"/>
</dbReference>
<dbReference type="GeneID" id="25265560"/>
<dbReference type="GO" id="GO:0006552">
    <property type="term" value="P:L-leucine catabolic process"/>
    <property type="evidence" value="ECO:0007669"/>
    <property type="project" value="UniProtKB-UniPathway"/>
</dbReference>
<dbReference type="InterPro" id="IPR011762">
    <property type="entry name" value="COA_CT_N"/>
</dbReference>
<evidence type="ECO:0000256" key="1">
    <source>
        <dbReference type="ARBA" id="ARBA00025711"/>
    </source>
</evidence>
<dbReference type="SUPFAM" id="SSF52096">
    <property type="entry name" value="ClpP/crotonase"/>
    <property type="match status" value="2"/>
</dbReference>
<evidence type="ECO:0000259" key="7">
    <source>
        <dbReference type="PROSITE" id="PS50989"/>
    </source>
</evidence>
<dbReference type="GO" id="GO:0004485">
    <property type="term" value="F:methylcrotonoyl-CoA carboxylase activity"/>
    <property type="evidence" value="ECO:0007669"/>
    <property type="project" value="UniProtKB-EC"/>
</dbReference>
<comment type="pathway">
    <text evidence="1">Amino-acid degradation; L-leucine degradation; (S)-3-hydroxy-3-methylglutaryl-CoA from 3-isovaleryl-CoA: step 2/3.</text>
</comment>
<dbReference type="FunFam" id="3.90.226.10:FF:000021">
    <property type="entry name" value="Acetyl-CoA carboxylase carboxyltransferase subunit"/>
    <property type="match status" value="1"/>
</dbReference>
<feature type="domain" description="CoA carboxyltransferase C-terminal" evidence="7">
    <location>
        <begin position="317"/>
        <end position="559"/>
    </location>
</feature>
<dbReference type="InterPro" id="IPR029045">
    <property type="entry name" value="ClpP/crotonase-like_dom_sf"/>
</dbReference>
<dbReference type="STRING" id="1037660.A0A066WHK9"/>
<dbReference type="InterPro" id="IPR011763">
    <property type="entry name" value="COA_CT_C"/>
</dbReference>
<protein>
    <recommendedName>
        <fullName evidence="2">methylcrotonoyl-CoA carboxylase</fullName>
        <ecNumber evidence="2">6.4.1.4</ecNumber>
    </recommendedName>
    <alternativeName>
        <fullName evidence="4">3-methylcrotonyl-CoA carboxylase 2</fullName>
    </alternativeName>
    <alternativeName>
        <fullName evidence="3">3-methylcrotonyl-CoA:carbon dioxide ligase subunit beta</fullName>
    </alternativeName>
</protein>
<name>A0A066WHK9_TILAU</name>
<evidence type="ECO:0000259" key="6">
    <source>
        <dbReference type="PROSITE" id="PS50980"/>
    </source>
</evidence>
<organism evidence="8 9">
    <name type="scientific">Tilletiaria anomala (strain ATCC 24038 / CBS 436.72 / UBC 951)</name>
    <dbReference type="NCBI Taxonomy" id="1037660"/>
    <lineage>
        <taxon>Eukaryota</taxon>
        <taxon>Fungi</taxon>
        <taxon>Dikarya</taxon>
        <taxon>Basidiomycota</taxon>
        <taxon>Ustilaginomycotina</taxon>
        <taxon>Exobasidiomycetes</taxon>
        <taxon>Georgefischeriales</taxon>
        <taxon>Tilletiariaceae</taxon>
        <taxon>Tilletiaria</taxon>
    </lineage>
</organism>
<dbReference type="Gene3D" id="3.90.226.10">
    <property type="entry name" value="2-enoyl-CoA Hydratase, Chain A, domain 1"/>
    <property type="match status" value="2"/>
</dbReference>
<evidence type="ECO:0000256" key="2">
    <source>
        <dbReference type="ARBA" id="ARBA00026116"/>
    </source>
</evidence>
<comment type="catalytic activity">
    <reaction evidence="5">
        <text>3-methylbut-2-enoyl-CoA + hydrogencarbonate + ATP = 3-methyl-(2E)-glutaconyl-CoA + ADP + phosphate + H(+)</text>
        <dbReference type="Rhea" id="RHEA:13589"/>
        <dbReference type="ChEBI" id="CHEBI:15378"/>
        <dbReference type="ChEBI" id="CHEBI:17544"/>
        <dbReference type="ChEBI" id="CHEBI:30616"/>
        <dbReference type="ChEBI" id="CHEBI:43474"/>
        <dbReference type="ChEBI" id="CHEBI:57344"/>
        <dbReference type="ChEBI" id="CHEBI:57346"/>
        <dbReference type="ChEBI" id="CHEBI:456216"/>
        <dbReference type="EC" id="6.4.1.4"/>
    </reaction>
</comment>
<dbReference type="PANTHER" id="PTHR22855:SF46">
    <property type="entry name" value="METHYLCROTONOYL-COA CARBOXYLASE"/>
    <property type="match status" value="1"/>
</dbReference>
<dbReference type="UniPathway" id="UPA00363">
    <property type="reaction ID" value="UER00861"/>
</dbReference>
<keyword evidence="9" id="KW-1185">Reference proteome</keyword>
<dbReference type="Proteomes" id="UP000027361">
    <property type="component" value="Unassembled WGS sequence"/>
</dbReference>
<evidence type="ECO:0000256" key="5">
    <source>
        <dbReference type="ARBA" id="ARBA00052347"/>
    </source>
</evidence>
<dbReference type="HOGENOM" id="CLU_018822_0_1_1"/>
<dbReference type="InterPro" id="IPR034733">
    <property type="entry name" value="AcCoA_carboxyl_beta"/>
</dbReference>
<evidence type="ECO:0000313" key="8">
    <source>
        <dbReference type="EMBL" id="KDN53482.1"/>
    </source>
</evidence>
<dbReference type="InParanoid" id="A0A066WHK9"/>
<dbReference type="PROSITE" id="PS50980">
    <property type="entry name" value="COA_CT_NTER"/>
    <property type="match status" value="1"/>
</dbReference>
<evidence type="ECO:0000313" key="9">
    <source>
        <dbReference type="Proteomes" id="UP000027361"/>
    </source>
</evidence>
<dbReference type="EC" id="6.4.1.4" evidence="2"/>
<dbReference type="EMBL" id="JMSN01000002">
    <property type="protein sequence ID" value="KDN53482.1"/>
    <property type="molecule type" value="Genomic_DNA"/>
</dbReference>
<accession>A0A066WHK9</accession>
<dbReference type="OrthoDB" id="439921at2759"/>
<evidence type="ECO:0000256" key="3">
    <source>
        <dbReference type="ARBA" id="ARBA00031237"/>
    </source>
</evidence>